<proteinExistence type="predicted"/>
<dbReference type="Proteomes" id="UP001459277">
    <property type="component" value="Unassembled WGS sequence"/>
</dbReference>
<dbReference type="SUPFAM" id="SSF53098">
    <property type="entry name" value="Ribonuclease H-like"/>
    <property type="match status" value="1"/>
</dbReference>
<evidence type="ECO:0000313" key="4">
    <source>
        <dbReference type="Proteomes" id="UP001459277"/>
    </source>
</evidence>
<gene>
    <name evidence="3" type="ORF">SO802_026659</name>
</gene>
<dbReference type="InterPro" id="IPR026960">
    <property type="entry name" value="RVT-Znf"/>
</dbReference>
<comment type="caution">
    <text evidence="3">The sequence shown here is derived from an EMBL/GenBank/DDBJ whole genome shotgun (WGS) entry which is preliminary data.</text>
</comment>
<protein>
    <recommendedName>
        <fullName evidence="5">Reverse transcriptase zinc-binding domain-containing protein</fullName>
    </recommendedName>
</protein>
<dbReference type="PANTHER" id="PTHR47723:SF19">
    <property type="entry name" value="POLYNUCLEOTIDYL TRANSFERASE, RIBONUCLEASE H-LIKE SUPERFAMILY PROTEIN"/>
    <property type="match status" value="1"/>
</dbReference>
<dbReference type="CDD" id="cd06222">
    <property type="entry name" value="RNase_H_like"/>
    <property type="match status" value="1"/>
</dbReference>
<evidence type="ECO:0008006" key="5">
    <source>
        <dbReference type="Google" id="ProtNLM"/>
    </source>
</evidence>
<dbReference type="InterPro" id="IPR012337">
    <property type="entry name" value="RNaseH-like_sf"/>
</dbReference>
<reference evidence="3 4" key="1">
    <citation type="submission" date="2024-01" db="EMBL/GenBank/DDBJ databases">
        <title>A telomere-to-telomere, gap-free genome of sweet tea (Lithocarpus litseifolius).</title>
        <authorList>
            <person name="Zhou J."/>
        </authorList>
    </citation>
    <scope>NUCLEOTIDE SEQUENCE [LARGE SCALE GENOMIC DNA]</scope>
    <source>
        <strain evidence="3">Zhou-2022a</strain>
        <tissue evidence="3">Leaf</tissue>
    </source>
</reference>
<sequence>MKKHLIGVAGGGGLIRDTNGKSSSFLAELWALRDGLQLCLQIQAQAVIIDLDSKTIVDAFNSQAYSNTIVSSTMDDCMHMVTRIPQTRVRHIYREANRCADYLVTVGEIIRLIWLVFGRVETEIKEKKAHLQILQDSINSVEDAKAEKALRMEIETLLDREELILREGQWRVGTGFNIPLTHQNWFPSSHGNLHHPELQTGTVGDLIDHNSKTWKADLVRTLYHFPLSKQILQVPLPKTHDVQDKLMWKYSNEANGNYKVKRAYEIIMQDSHSSWNIHRHQNVWNLIWGVKVPLKINTFVWKLIQDRLPTLLNLNNRGIPIQTACPLCNSDVESSTHLFLLCPFTRACWHGLTLAVHFTDFSSFKCPAMAFLTSHQIQIQGDFFNGLLTSNFDNSLAYLVTQEQGAL</sequence>
<name>A0AAW2C0D6_9ROSI</name>
<dbReference type="EMBL" id="JAZDWU010000009">
    <property type="protein sequence ID" value="KAK9991674.1"/>
    <property type="molecule type" value="Genomic_DNA"/>
</dbReference>
<dbReference type="GO" id="GO:0004523">
    <property type="term" value="F:RNA-DNA hybrid ribonuclease activity"/>
    <property type="evidence" value="ECO:0007669"/>
    <property type="project" value="InterPro"/>
</dbReference>
<dbReference type="Gene3D" id="3.30.420.10">
    <property type="entry name" value="Ribonuclease H-like superfamily/Ribonuclease H"/>
    <property type="match status" value="1"/>
</dbReference>
<organism evidence="3 4">
    <name type="scientific">Lithocarpus litseifolius</name>
    <dbReference type="NCBI Taxonomy" id="425828"/>
    <lineage>
        <taxon>Eukaryota</taxon>
        <taxon>Viridiplantae</taxon>
        <taxon>Streptophyta</taxon>
        <taxon>Embryophyta</taxon>
        <taxon>Tracheophyta</taxon>
        <taxon>Spermatophyta</taxon>
        <taxon>Magnoliopsida</taxon>
        <taxon>eudicotyledons</taxon>
        <taxon>Gunneridae</taxon>
        <taxon>Pentapetalae</taxon>
        <taxon>rosids</taxon>
        <taxon>fabids</taxon>
        <taxon>Fagales</taxon>
        <taxon>Fagaceae</taxon>
        <taxon>Lithocarpus</taxon>
    </lineage>
</organism>
<dbReference type="InterPro" id="IPR002156">
    <property type="entry name" value="RNaseH_domain"/>
</dbReference>
<feature type="domain" description="RNase H type-1" evidence="1">
    <location>
        <begin position="15"/>
        <end position="105"/>
    </location>
</feature>
<dbReference type="Pfam" id="PF13456">
    <property type="entry name" value="RVT_3"/>
    <property type="match status" value="1"/>
</dbReference>
<dbReference type="GO" id="GO:0003676">
    <property type="term" value="F:nucleic acid binding"/>
    <property type="evidence" value="ECO:0007669"/>
    <property type="project" value="InterPro"/>
</dbReference>
<dbReference type="PANTHER" id="PTHR47723">
    <property type="entry name" value="OS05G0353850 PROTEIN"/>
    <property type="match status" value="1"/>
</dbReference>
<dbReference type="Pfam" id="PF13966">
    <property type="entry name" value="zf-RVT"/>
    <property type="match status" value="1"/>
</dbReference>
<dbReference type="InterPro" id="IPR036397">
    <property type="entry name" value="RNaseH_sf"/>
</dbReference>
<keyword evidence="4" id="KW-1185">Reference proteome</keyword>
<dbReference type="AlphaFoldDB" id="A0AAW2C0D6"/>
<dbReference type="InterPro" id="IPR053151">
    <property type="entry name" value="RNase_H-like"/>
</dbReference>
<evidence type="ECO:0000259" key="2">
    <source>
        <dbReference type="Pfam" id="PF13966"/>
    </source>
</evidence>
<feature type="domain" description="Reverse transcriptase zinc-binding" evidence="2">
    <location>
        <begin position="258"/>
        <end position="349"/>
    </location>
</feature>
<evidence type="ECO:0000259" key="1">
    <source>
        <dbReference type="Pfam" id="PF13456"/>
    </source>
</evidence>
<evidence type="ECO:0000313" key="3">
    <source>
        <dbReference type="EMBL" id="KAK9991674.1"/>
    </source>
</evidence>
<accession>A0AAW2C0D6</accession>
<dbReference type="InterPro" id="IPR044730">
    <property type="entry name" value="RNase_H-like_dom_plant"/>
</dbReference>